<gene>
    <name evidence="1" type="ORF">S01H1_55618</name>
</gene>
<sequence>DLLDLAVLAELYLSSSESYAPGCSTSITDPYAPTPDPMIFSSAPAATGDSSIAMTAATATDVSGVEYYFTCTAGGGNDSLWQPSQTYEDTGLVPDTTYTYTVKARDLSVNYNETDASAGASATTNLTDLTAPTPNPMSFATAPYATGSTSIAMVATTATDVSGVEYYFTCTAGGGNDSVWQNSTTYEDTGLSPATEYTYTVTARDKSIAHNQTADSGPASATTDMENVVLPANGGVLESFTSEYGSGWVASDLTNEIT</sequence>
<name>X0XNI4_9ZZZZ</name>
<dbReference type="InterPro" id="IPR013783">
    <property type="entry name" value="Ig-like_fold"/>
</dbReference>
<feature type="non-terminal residue" evidence="1">
    <location>
        <position position="258"/>
    </location>
</feature>
<dbReference type="InterPro" id="IPR036116">
    <property type="entry name" value="FN3_sf"/>
</dbReference>
<proteinExistence type="predicted"/>
<evidence type="ECO:0008006" key="2">
    <source>
        <dbReference type="Google" id="ProtNLM"/>
    </source>
</evidence>
<accession>X0XNI4</accession>
<reference evidence="1" key="1">
    <citation type="journal article" date="2014" name="Front. Microbiol.">
        <title>High frequency of phylogenetically diverse reductive dehalogenase-homologous genes in deep subseafloor sedimentary metagenomes.</title>
        <authorList>
            <person name="Kawai M."/>
            <person name="Futagami T."/>
            <person name="Toyoda A."/>
            <person name="Takaki Y."/>
            <person name="Nishi S."/>
            <person name="Hori S."/>
            <person name="Arai W."/>
            <person name="Tsubouchi T."/>
            <person name="Morono Y."/>
            <person name="Uchiyama I."/>
            <person name="Ito T."/>
            <person name="Fujiyama A."/>
            <person name="Inagaki F."/>
            <person name="Takami H."/>
        </authorList>
    </citation>
    <scope>NUCLEOTIDE SEQUENCE</scope>
    <source>
        <strain evidence="1">Expedition CK06-06</strain>
    </source>
</reference>
<protein>
    <recommendedName>
        <fullName evidence="2">Fibronectin type-III domain-containing protein</fullName>
    </recommendedName>
</protein>
<evidence type="ECO:0000313" key="1">
    <source>
        <dbReference type="EMBL" id="GAG26491.1"/>
    </source>
</evidence>
<feature type="non-terminal residue" evidence="1">
    <location>
        <position position="1"/>
    </location>
</feature>
<dbReference type="EMBL" id="BARS01036165">
    <property type="protein sequence ID" value="GAG26491.1"/>
    <property type="molecule type" value="Genomic_DNA"/>
</dbReference>
<organism evidence="1">
    <name type="scientific">marine sediment metagenome</name>
    <dbReference type="NCBI Taxonomy" id="412755"/>
    <lineage>
        <taxon>unclassified sequences</taxon>
        <taxon>metagenomes</taxon>
        <taxon>ecological metagenomes</taxon>
    </lineage>
</organism>
<dbReference type="AlphaFoldDB" id="X0XNI4"/>
<dbReference type="SUPFAM" id="SSF49265">
    <property type="entry name" value="Fibronectin type III"/>
    <property type="match status" value="2"/>
</dbReference>
<dbReference type="Gene3D" id="2.60.40.10">
    <property type="entry name" value="Immunoglobulins"/>
    <property type="match status" value="2"/>
</dbReference>
<comment type="caution">
    <text evidence="1">The sequence shown here is derived from an EMBL/GenBank/DDBJ whole genome shotgun (WGS) entry which is preliminary data.</text>
</comment>